<name>A0ABR8Q0F8_9CLOT</name>
<proteinExistence type="inferred from homology"/>
<dbReference type="GO" id="GO:0004386">
    <property type="term" value="F:helicase activity"/>
    <property type="evidence" value="ECO:0007669"/>
    <property type="project" value="UniProtKB-KW"/>
</dbReference>
<dbReference type="EMBL" id="JACSQZ010000004">
    <property type="protein sequence ID" value="MBD7913900.1"/>
    <property type="molecule type" value="Genomic_DNA"/>
</dbReference>
<dbReference type="SUPFAM" id="SSF52540">
    <property type="entry name" value="P-loop containing nucleoside triphosphate hydrolases"/>
    <property type="match status" value="3"/>
</dbReference>
<keyword evidence="9" id="KW-0411">Iron-sulfur</keyword>
<dbReference type="InterPro" id="IPR011604">
    <property type="entry name" value="PDDEXK-like_dom_sf"/>
</dbReference>
<dbReference type="PROSITE" id="PS51193">
    <property type="entry name" value="HELICASE_ATP_BIND_2"/>
    <property type="match status" value="1"/>
</dbReference>
<dbReference type="RefSeq" id="WP_191748000.1">
    <property type="nucleotide sequence ID" value="NZ_JACSQZ010000004.1"/>
</dbReference>
<keyword evidence="8" id="KW-0408">Iron</keyword>
<evidence type="ECO:0000256" key="4">
    <source>
        <dbReference type="ARBA" id="ARBA00022763"/>
    </source>
</evidence>
<evidence type="ECO:0000256" key="12">
    <source>
        <dbReference type="ARBA" id="ARBA00023235"/>
    </source>
</evidence>
<evidence type="ECO:0000256" key="1">
    <source>
        <dbReference type="ARBA" id="ARBA00022485"/>
    </source>
</evidence>
<evidence type="ECO:0000256" key="10">
    <source>
        <dbReference type="ARBA" id="ARBA00023125"/>
    </source>
</evidence>
<dbReference type="Pfam" id="PF00270">
    <property type="entry name" value="DEAD"/>
    <property type="match status" value="1"/>
</dbReference>
<keyword evidence="7" id="KW-0067">ATP-binding</keyword>
<evidence type="ECO:0000259" key="14">
    <source>
        <dbReference type="PROSITE" id="PS51193"/>
    </source>
</evidence>
<keyword evidence="2" id="KW-0479">Metal-binding</keyword>
<dbReference type="InterPro" id="IPR027417">
    <property type="entry name" value="P-loop_NTPase"/>
</dbReference>
<evidence type="ECO:0000313" key="15">
    <source>
        <dbReference type="EMBL" id="MBD7913900.1"/>
    </source>
</evidence>
<dbReference type="InterPro" id="IPR010614">
    <property type="entry name" value="RAD3-like_helicase_DEAD"/>
</dbReference>
<evidence type="ECO:0000256" key="9">
    <source>
        <dbReference type="ARBA" id="ARBA00023014"/>
    </source>
</evidence>
<dbReference type="SMART" id="SM00491">
    <property type="entry name" value="HELICc2"/>
    <property type="match status" value="1"/>
</dbReference>
<feature type="domain" description="Helicase ATP-binding" evidence="14">
    <location>
        <begin position="186"/>
        <end position="443"/>
    </location>
</feature>
<protein>
    <submittedName>
        <fullName evidence="15">ATP-dependent DNA helicase</fullName>
    </submittedName>
</protein>
<dbReference type="InterPro" id="IPR006555">
    <property type="entry name" value="ATP-dep_Helicase_C"/>
</dbReference>
<dbReference type="InterPro" id="IPR011545">
    <property type="entry name" value="DEAD/DEAH_box_helicase_dom"/>
</dbReference>
<reference evidence="15 16" key="1">
    <citation type="submission" date="2020-08" db="EMBL/GenBank/DDBJ databases">
        <title>A Genomic Blueprint of the Chicken Gut Microbiome.</title>
        <authorList>
            <person name="Gilroy R."/>
            <person name="Ravi A."/>
            <person name="Getino M."/>
            <person name="Pursley I."/>
            <person name="Horton D.L."/>
            <person name="Alikhan N.-F."/>
            <person name="Baker D."/>
            <person name="Gharbi K."/>
            <person name="Hall N."/>
            <person name="Watson M."/>
            <person name="Adriaenssens E.M."/>
            <person name="Foster-Nyarko E."/>
            <person name="Jarju S."/>
            <person name="Secka A."/>
            <person name="Antonio M."/>
            <person name="Oren A."/>
            <person name="Chaudhuri R."/>
            <person name="La Ragione R.M."/>
            <person name="Hildebrand F."/>
            <person name="Pallen M.J."/>
        </authorList>
    </citation>
    <scope>NUCLEOTIDE SEQUENCE [LARGE SCALE GENOMIC DNA]</scope>
    <source>
        <strain evidence="15 16">Sa3CUN1</strain>
    </source>
</reference>
<dbReference type="PANTHER" id="PTHR11472">
    <property type="entry name" value="DNA REPAIR DEAD HELICASE RAD3/XP-D SUBFAMILY MEMBER"/>
    <property type="match status" value="1"/>
</dbReference>
<keyword evidence="6 15" id="KW-0347">Helicase</keyword>
<dbReference type="Pfam" id="PF06733">
    <property type="entry name" value="DEAD_2"/>
    <property type="match status" value="1"/>
</dbReference>
<keyword evidence="16" id="KW-1185">Reference proteome</keyword>
<keyword evidence="10" id="KW-0238">DNA-binding</keyword>
<keyword evidence="1" id="KW-0004">4Fe-4S</keyword>
<dbReference type="Gene3D" id="3.40.50.300">
    <property type="entry name" value="P-loop containing nucleotide triphosphate hydrolases"/>
    <property type="match status" value="2"/>
</dbReference>
<dbReference type="SMART" id="SM00488">
    <property type="entry name" value="DEXDc2"/>
    <property type="match status" value="1"/>
</dbReference>
<evidence type="ECO:0000256" key="5">
    <source>
        <dbReference type="ARBA" id="ARBA00022801"/>
    </source>
</evidence>
<comment type="caution">
    <text evidence="15">The sequence shown here is derived from an EMBL/GenBank/DDBJ whole genome shotgun (WGS) entry which is preliminary data.</text>
</comment>
<organism evidence="15 16">
    <name type="scientific">Clostridium gallinarum</name>
    <dbReference type="NCBI Taxonomy" id="2762246"/>
    <lineage>
        <taxon>Bacteria</taxon>
        <taxon>Bacillati</taxon>
        <taxon>Bacillota</taxon>
        <taxon>Clostridia</taxon>
        <taxon>Eubacteriales</taxon>
        <taxon>Clostridiaceae</taxon>
        <taxon>Clostridium</taxon>
    </lineage>
</organism>
<dbReference type="Gene3D" id="1.10.275.30">
    <property type="match status" value="1"/>
</dbReference>
<evidence type="ECO:0000256" key="3">
    <source>
        <dbReference type="ARBA" id="ARBA00022741"/>
    </source>
</evidence>
<sequence length="767" mass="89629">MKDKIIIKESVRGIIEYILKAGSIDDRYMGATRALDGTIAHQKLQASNESLYSNYQKEVRLQEEFEIDNVILVVDGRADGIIIENNEVYIEEIKSTMKALILIDEDYNELHWAQAKFYAYIYGVQNKIEKINIKLSYFNIETEEVKSFDKSFNIEELKDFVFSIINEYKKWIILKSNLIKRRNESIDNLEFPFQSYRKGQRELAVTCFNTIKEKSVLFAQAPTGIGKTISTIFPAIKSLGQNRGERIVYLTAKTITRTVAEEGVNKLKDKGLKCRSITLTAKEKICFKDKSSCNPENCEYALNYYDKVNDVIFRMISEEESFTRDKIEEYARREKLCPFELSLDLSLWCDLIICDYNYAFDPRARLKRFFEEDVDKNILLVDEGHNLVDRARSMFSAQINKEKVLNVIKIIKGKAPNLYKALNSINKYLIEVRKEVQETENKSIYKKEEYKEIYKLIRIFLKECDEYLVKSTNTQGYDEVRELYFELRAFVSIAELYSKEYVTLVEIDKNDVKVKLFCVNPSKNLARIIQGSYSTIIFSATLTPINYYIDLLGGDDKSYRMKLPSPFKKENLKVYGYPLNMRFKQRENNIDNLCNLIFKFKKEEEGNYMVFLPSYQYLNKIYSRYVELFGEENTICQAEILAEVDREKFLNNFKETTKILAFCVIGGVFSEGIDLPGKRLIGSIIVGVGFPKISNEGDIIKDYYQEKGFDYAYIYPGVNKVMQAVGRVIRTENDKGRVLLIDDRYYTLKYRSLFPKEWDLIRWGDVL</sequence>
<dbReference type="InterPro" id="IPR045028">
    <property type="entry name" value="DinG/Rad3-like"/>
</dbReference>
<comment type="similarity">
    <text evidence="13">Belongs to the helicase family. DinG subfamily.</text>
</comment>
<evidence type="ECO:0000256" key="8">
    <source>
        <dbReference type="ARBA" id="ARBA00023004"/>
    </source>
</evidence>
<dbReference type="InterPro" id="IPR006554">
    <property type="entry name" value="Helicase-like_DEXD_c2"/>
</dbReference>
<dbReference type="Gene3D" id="3.90.320.10">
    <property type="match status" value="1"/>
</dbReference>
<dbReference type="Proteomes" id="UP000640335">
    <property type="component" value="Unassembled WGS sequence"/>
</dbReference>
<keyword evidence="12" id="KW-0413">Isomerase</keyword>
<evidence type="ECO:0000256" key="6">
    <source>
        <dbReference type="ARBA" id="ARBA00022806"/>
    </source>
</evidence>
<evidence type="ECO:0000256" key="13">
    <source>
        <dbReference type="ARBA" id="ARBA00038058"/>
    </source>
</evidence>
<evidence type="ECO:0000256" key="11">
    <source>
        <dbReference type="ARBA" id="ARBA00023204"/>
    </source>
</evidence>
<dbReference type="InterPro" id="IPR014013">
    <property type="entry name" value="Helic_SF1/SF2_ATP-bd_DinG/Rad3"/>
</dbReference>
<dbReference type="PANTHER" id="PTHR11472:SF34">
    <property type="entry name" value="REGULATOR OF TELOMERE ELONGATION HELICASE 1"/>
    <property type="match status" value="1"/>
</dbReference>
<keyword evidence="11" id="KW-0234">DNA repair</keyword>
<evidence type="ECO:0000256" key="7">
    <source>
        <dbReference type="ARBA" id="ARBA00022840"/>
    </source>
</evidence>
<keyword evidence="4" id="KW-0227">DNA damage</keyword>
<gene>
    <name evidence="15" type="ORF">H9660_01945</name>
</gene>
<keyword evidence="5" id="KW-0378">Hydrolase</keyword>
<accession>A0ABR8Q0F8</accession>
<keyword evidence="3" id="KW-0547">Nucleotide-binding</keyword>
<evidence type="ECO:0000256" key="2">
    <source>
        <dbReference type="ARBA" id="ARBA00022723"/>
    </source>
</evidence>
<dbReference type="Pfam" id="PF13307">
    <property type="entry name" value="Helicase_C_2"/>
    <property type="match status" value="1"/>
</dbReference>
<evidence type="ECO:0000313" key="16">
    <source>
        <dbReference type="Proteomes" id="UP000640335"/>
    </source>
</evidence>